<evidence type="ECO:0000313" key="1">
    <source>
        <dbReference type="EMBL" id="KAE8696610.1"/>
    </source>
</evidence>
<reference evidence="1" key="1">
    <citation type="submission" date="2019-09" db="EMBL/GenBank/DDBJ databases">
        <title>Draft genome information of white flower Hibiscus syriacus.</title>
        <authorList>
            <person name="Kim Y.-M."/>
        </authorList>
    </citation>
    <scope>NUCLEOTIDE SEQUENCE [LARGE SCALE GENOMIC DNA]</scope>
    <source>
        <strain evidence="1">YM2019G1</strain>
    </source>
</reference>
<name>A0A6A2ZXD6_HIBSY</name>
<proteinExistence type="predicted"/>
<organism evidence="1 2">
    <name type="scientific">Hibiscus syriacus</name>
    <name type="common">Rose of Sharon</name>
    <dbReference type="NCBI Taxonomy" id="106335"/>
    <lineage>
        <taxon>Eukaryota</taxon>
        <taxon>Viridiplantae</taxon>
        <taxon>Streptophyta</taxon>
        <taxon>Embryophyta</taxon>
        <taxon>Tracheophyta</taxon>
        <taxon>Spermatophyta</taxon>
        <taxon>Magnoliopsida</taxon>
        <taxon>eudicotyledons</taxon>
        <taxon>Gunneridae</taxon>
        <taxon>Pentapetalae</taxon>
        <taxon>rosids</taxon>
        <taxon>malvids</taxon>
        <taxon>Malvales</taxon>
        <taxon>Malvaceae</taxon>
        <taxon>Malvoideae</taxon>
        <taxon>Hibiscus</taxon>
    </lineage>
</organism>
<gene>
    <name evidence="1" type="ORF">F3Y22_tig00110654pilonHSYRG00014</name>
</gene>
<dbReference type="EMBL" id="VEPZ02001063">
    <property type="protein sequence ID" value="KAE8696610.1"/>
    <property type="molecule type" value="Genomic_DNA"/>
</dbReference>
<dbReference type="AlphaFoldDB" id="A0A6A2ZXD6"/>
<accession>A0A6A2ZXD6</accession>
<dbReference type="Proteomes" id="UP000436088">
    <property type="component" value="Unassembled WGS sequence"/>
</dbReference>
<comment type="caution">
    <text evidence="1">The sequence shown here is derived from an EMBL/GenBank/DDBJ whole genome shotgun (WGS) entry which is preliminary data.</text>
</comment>
<sequence>MSEDLTFGIIESTDVPHEMQFLQLLELRKQTHIHEPLIFSIFPDGVKVNADDLRVRGTTMNTFPPATIIEESGSMRILVRIVSVALDRSPVHAWLNPMLQQMIIIVIINKNNMAVISIADSRSREHRR</sequence>
<protein>
    <submittedName>
        <fullName evidence="1">Uncharacterized protein</fullName>
    </submittedName>
</protein>
<keyword evidence="2" id="KW-1185">Reference proteome</keyword>
<evidence type="ECO:0000313" key="2">
    <source>
        <dbReference type="Proteomes" id="UP000436088"/>
    </source>
</evidence>